<evidence type="ECO:0000313" key="4">
    <source>
        <dbReference type="RefSeq" id="XP_005368495.1"/>
    </source>
</evidence>
<dbReference type="GeneID" id="102001973"/>
<dbReference type="Pfam" id="PF04194">
    <property type="entry name" value="PDCD2_C"/>
    <property type="match status" value="1"/>
</dbReference>
<proteinExistence type="predicted"/>
<evidence type="ECO:0000259" key="2">
    <source>
        <dbReference type="Pfam" id="PF04194"/>
    </source>
</evidence>
<gene>
    <name evidence="4" type="primary">Pdcd2l</name>
</gene>
<dbReference type="PANTHER" id="PTHR46421:SF1">
    <property type="entry name" value="PROGRAMMED CELL DEATH PROTEIN 2-LIKE"/>
    <property type="match status" value="1"/>
</dbReference>
<name>A0ABM0LLE9_MICOH</name>
<dbReference type="Proteomes" id="UP000694915">
    <property type="component" value="Unplaced"/>
</dbReference>
<protein>
    <submittedName>
        <fullName evidence="4">Programmed cell death protein 2-like</fullName>
    </submittedName>
</protein>
<dbReference type="RefSeq" id="XP_005368495.1">
    <property type="nucleotide sequence ID" value="XM_005368438.3"/>
</dbReference>
<dbReference type="PANTHER" id="PTHR46421">
    <property type="entry name" value="PROGRAMMED CELL DEATH PROTEIN 2-LIKE"/>
    <property type="match status" value="1"/>
</dbReference>
<feature type="domain" description="Programmed cell death protein 2 C-terminal" evidence="2">
    <location>
        <begin position="256"/>
        <end position="359"/>
    </location>
</feature>
<evidence type="ECO:0000313" key="3">
    <source>
        <dbReference type="Proteomes" id="UP000694915"/>
    </source>
</evidence>
<dbReference type="InterPro" id="IPR052815">
    <property type="entry name" value="PDCD2-like_regulator"/>
</dbReference>
<reference evidence="4" key="1">
    <citation type="submission" date="2025-08" db="UniProtKB">
        <authorList>
            <consortium name="RefSeq"/>
        </authorList>
    </citation>
    <scope>IDENTIFICATION</scope>
</reference>
<evidence type="ECO:0000256" key="1">
    <source>
        <dbReference type="SAM" id="MobiDB-lite"/>
    </source>
</evidence>
<keyword evidence="3" id="KW-1185">Reference proteome</keyword>
<accession>A0ABM0LLE9</accession>
<organism evidence="3 4">
    <name type="scientific">Microtus ochrogaster</name>
    <name type="common">Prairie vole</name>
    <dbReference type="NCBI Taxonomy" id="79684"/>
    <lineage>
        <taxon>Eukaryota</taxon>
        <taxon>Metazoa</taxon>
        <taxon>Chordata</taxon>
        <taxon>Craniata</taxon>
        <taxon>Vertebrata</taxon>
        <taxon>Euteleostomi</taxon>
        <taxon>Mammalia</taxon>
        <taxon>Eutheria</taxon>
        <taxon>Euarchontoglires</taxon>
        <taxon>Glires</taxon>
        <taxon>Rodentia</taxon>
        <taxon>Myomorpha</taxon>
        <taxon>Muroidea</taxon>
        <taxon>Cricetidae</taxon>
        <taxon>Arvicolinae</taxon>
        <taxon>Microtus</taxon>
    </lineage>
</organism>
<feature type="region of interest" description="Disordered" evidence="1">
    <location>
        <begin position="111"/>
        <end position="147"/>
    </location>
</feature>
<dbReference type="InterPro" id="IPR007320">
    <property type="entry name" value="PDCD2_C"/>
</dbReference>
<sequence>MAAARKPVLLGLRDTAVQGCPKGPAAWTASKLGGVPDALPAVTAPGPQCGRCAQPLALVVQVYCPLEGSPFHRLLHVFACARPGCGDAGTRSWKVFRSQCLQVPEKESRTAQTQGSGLAAEHWCEGSQDWGSDSEETPPPAPTADLGTELSGVRAADWTAAQLQALHLQDTAPAVTHHSPAGEGPPVHTVVPQFQPYYICVAEEDDYSNSVGLDHAHSLLQDYQRREGVDLEHLLSQCSSSDGDEKYEKTNIKNGDQTFYKFMKRIAACQEQILRYSWSGEPLFLACPTLEVSEVPACSGCGGQRTFEFQLMPALVSMLNSPNLGLAVEFGTILIYTCEQSCWPANQKSPMEEFCIIQEDPDEFLFK</sequence>